<gene>
    <name evidence="1" type="ORF">ACFOWE_26185</name>
</gene>
<proteinExistence type="predicted"/>
<evidence type="ECO:0000313" key="2">
    <source>
        <dbReference type="Proteomes" id="UP001595850"/>
    </source>
</evidence>
<comment type="caution">
    <text evidence="1">The sequence shown here is derived from an EMBL/GenBank/DDBJ whole genome shotgun (WGS) entry which is preliminary data.</text>
</comment>
<dbReference type="Proteomes" id="UP001595850">
    <property type="component" value="Unassembled WGS sequence"/>
</dbReference>
<protein>
    <submittedName>
        <fullName evidence="1">DUF5999 family protein</fullName>
    </submittedName>
</protein>
<reference evidence="2" key="1">
    <citation type="journal article" date="2019" name="Int. J. Syst. Evol. Microbiol.">
        <title>The Global Catalogue of Microorganisms (GCM) 10K type strain sequencing project: providing services to taxonomists for standard genome sequencing and annotation.</title>
        <authorList>
            <consortium name="The Broad Institute Genomics Platform"/>
            <consortium name="The Broad Institute Genome Sequencing Center for Infectious Disease"/>
            <person name="Wu L."/>
            <person name="Ma J."/>
        </authorList>
    </citation>
    <scope>NUCLEOTIDE SEQUENCE [LARGE SCALE GENOMIC DNA]</scope>
    <source>
        <strain evidence="2">TBRC 4489</strain>
    </source>
</reference>
<sequence>MCPHEPPCPSAEGPGREAARMVVSHPEQGWSLLCNGVVLFEDTGELLPDGAVIEPRRPLAGVS</sequence>
<evidence type="ECO:0000313" key="1">
    <source>
        <dbReference type="EMBL" id="MFC4061807.1"/>
    </source>
</evidence>
<dbReference type="RefSeq" id="WP_377292332.1">
    <property type="nucleotide sequence ID" value="NZ_JBHSBM010000036.1"/>
</dbReference>
<dbReference type="Pfam" id="PF19462">
    <property type="entry name" value="DUF5999"/>
    <property type="match status" value="1"/>
</dbReference>
<keyword evidence="2" id="KW-1185">Reference proteome</keyword>
<accession>A0ABV8ICN5</accession>
<dbReference type="EMBL" id="JBHSBM010000036">
    <property type="protein sequence ID" value="MFC4061807.1"/>
    <property type="molecule type" value="Genomic_DNA"/>
</dbReference>
<name>A0ABV8ICN5_9ACTN</name>
<dbReference type="InterPro" id="IPR046041">
    <property type="entry name" value="DUF5999"/>
</dbReference>
<organism evidence="1 2">
    <name type="scientific">Planomonospora corallina</name>
    <dbReference type="NCBI Taxonomy" id="1806052"/>
    <lineage>
        <taxon>Bacteria</taxon>
        <taxon>Bacillati</taxon>
        <taxon>Actinomycetota</taxon>
        <taxon>Actinomycetes</taxon>
        <taxon>Streptosporangiales</taxon>
        <taxon>Streptosporangiaceae</taxon>
        <taxon>Planomonospora</taxon>
    </lineage>
</organism>